<dbReference type="Gene3D" id="3.10.310.10">
    <property type="entry name" value="Diaminopimelate Epimerase, Chain A, domain 1"/>
    <property type="match status" value="2"/>
</dbReference>
<sequence length="303" mass="34133">MGRSVMRTYTIHHTDSFTNTLFGGNPTVTVIGADSLHENEMKNIAREMNLSETGFIQKSEKADFRLRFFTPPGNEIKFCGHATVGALNTIAHEGLYGCTEAKNFFTIETNAGILDVEIDLSKKQAPHFIFDAPKIRLESSPYNLEETLRALDISKELIDVSKAPMLEKTNQYLYLTARNLKCLEKINLNPRKAIEFASKDQIVVFCFLTHETFSTNNHIHARGFAPLVGVPEDPFTGSMQGGLAAYALDQRIIQSDQKWIHVEQGHFMHRPGFAKLEIMQTRPVQVKLHAEAMHVFASQLKLP</sequence>
<evidence type="ECO:0000313" key="4">
    <source>
        <dbReference type="Proteomes" id="UP000031307"/>
    </source>
</evidence>
<name>A0A0C1E926_9BACT</name>
<dbReference type="GO" id="GO:0005737">
    <property type="term" value="C:cytoplasm"/>
    <property type="evidence" value="ECO:0007669"/>
    <property type="project" value="TreeGrafter"/>
</dbReference>
<dbReference type="Proteomes" id="UP000031307">
    <property type="component" value="Unassembled WGS sequence"/>
</dbReference>
<proteinExistence type="inferred from homology"/>
<dbReference type="PIRSF" id="PIRSF016184">
    <property type="entry name" value="PhzC_PhzF"/>
    <property type="match status" value="1"/>
</dbReference>
<dbReference type="EMBL" id="JSAM01000111">
    <property type="protein sequence ID" value="KIA76583.1"/>
    <property type="molecule type" value="Genomic_DNA"/>
</dbReference>
<accession>A0A0C1E926</accession>
<dbReference type="PANTHER" id="PTHR13774:SF32">
    <property type="entry name" value="ANTISENSE-ENHANCING SEQUENCE 1"/>
    <property type="match status" value="1"/>
</dbReference>
<evidence type="ECO:0000256" key="2">
    <source>
        <dbReference type="PIRSR" id="PIRSR016184-1"/>
    </source>
</evidence>
<comment type="caution">
    <text evidence="3">The sequence shown here is derived from an EMBL/GenBank/DDBJ whole genome shotgun (WGS) entry which is preliminary data.</text>
</comment>
<dbReference type="Pfam" id="PF02567">
    <property type="entry name" value="PhzC-PhzF"/>
    <property type="match status" value="1"/>
</dbReference>
<protein>
    <submittedName>
        <fullName evidence="3">Putative isomerase</fullName>
        <ecNumber evidence="3">5.1.-.-</ecNumber>
    </submittedName>
</protein>
<dbReference type="GO" id="GO:0016853">
    <property type="term" value="F:isomerase activity"/>
    <property type="evidence" value="ECO:0007669"/>
    <property type="project" value="UniProtKB-KW"/>
</dbReference>
<feature type="active site" evidence="2">
    <location>
        <position position="52"/>
    </location>
</feature>
<dbReference type="PATRIC" id="fig|83552.4.peg.2229"/>
<organism evidence="3 4">
    <name type="scientific">Parachlamydia acanthamoebae</name>
    <dbReference type="NCBI Taxonomy" id="83552"/>
    <lineage>
        <taxon>Bacteria</taxon>
        <taxon>Pseudomonadati</taxon>
        <taxon>Chlamydiota</taxon>
        <taxon>Chlamydiia</taxon>
        <taxon>Parachlamydiales</taxon>
        <taxon>Parachlamydiaceae</taxon>
        <taxon>Parachlamydia</taxon>
    </lineage>
</organism>
<dbReference type="EC" id="5.1.-.-" evidence="3"/>
<reference evidence="3 4" key="1">
    <citation type="journal article" date="2014" name="Mol. Biol. Evol.">
        <title>Massive expansion of Ubiquitination-related gene families within the Chlamydiae.</title>
        <authorList>
            <person name="Domman D."/>
            <person name="Collingro A."/>
            <person name="Lagkouvardos I."/>
            <person name="Gehre L."/>
            <person name="Weinmaier T."/>
            <person name="Rattei T."/>
            <person name="Subtil A."/>
            <person name="Horn M."/>
        </authorList>
    </citation>
    <scope>NUCLEOTIDE SEQUENCE [LARGE SCALE GENOMIC DNA]</scope>
    <source>
        <strain evidence="3 4">OEW1</strain>
    </source>
</reference>
<evidence type="ECO:0000313" key="3">
    <source>
        <dbReference type="EMBL" id="KIA76583.1"/>
    </source>
</evidence>
<comment type="similarity">
    <text evidence="1">Belongs to the PhzF family.</text>
</comment>
<evidence type="ECO:0000256" key="1">
    <source>
        <dbReference type="ARBA" id="ARBA00008270"/>
    </source>
</evidence>
<dbReference type="PANTHER" id="PTHR13774">
    <property type="entry name" value="PHENAZINE BIOSYNTHESIS PROTEIN"/>
    <property type="match status" value="1"/>
</dbReference>
<gene>
    <name evidence="3" type="ORF">DB43_AA00080</name>
</gene>
<dbReference type="SUPFAM" id="SSF54506">
    <property type="entry name" value="Diaminopimelate epimerase-like"/>
    <property type="match status" value="1"/>
</dbReference>
<dbReference type="NCBIfam" id="TIGR00654">
    <property type="entry name" value="PhzF_family"/>
    <property type="match status" value="1"/>
</dbReference>
<dbReference type="InterPro" id="IPR003719">
    <property type="entry name" value="Phenazine_PhzF-like"/>
</dbReference>
<keyword evidence="3" id="KW-0413">Isomerase</keyword>
<dbReference type="AlphaFoldDB" id="A0A0C1E926"/>